<protein>
    <submittedName>
        <fullName evidence="4">Secreted antigen 1</fullName>
    </submittedName>
</protein>
<evidence type="ECO:0000256" key="1">
    <source>
        <dbReference type="SAM" id="Coils"/>
    </source>
</evidence>
<proteinExistence type="predicted"/>
<gene>
    <name evidence="4" type="ORF">X943_002326</name>
</gene>
<name>A0AAD9G788_BABDI</name>
<organism evidence="4 5">
    <name type="scientific">Babesia divergens</name>
    <dbReference type="NCBI Taxonomy" id="32595"/>
    <lineage>
        <taxon>Eukaryota</taxon>
        <taxon>Sar</taxon>
        <taxon>Alveolata</taxon>
        <taxon>Apicomplexa</taxon>
        <taxon>Aconoidasida</taxon>
        <taxon>Piroplasmida</taxon>
        <taxon>Babesiidae</taxon>
        <taxon>Babesia</taxon>
    </lineage>
</organism>
<accession>A0AAD9G788</accession>
<feature type="signal peptide" evidence="3">
    <location>
        <begin position="1"/>
        <end position="26"/>
    </location>
</feature>
<sequence>MKFLGILRASGLCLLAIGFHSQFVSCGIFKGPKKPKEDSNVKAAEISEDSTVKYPVADKPSQEPSSASSAPAPKSNLVFENSKWDDSMLASSVLFLEEFCRGIQGDTFKGNISDANIMELSWACLSVSSYTKFLSERATVIYGPGSVAERKRIDQNFYEGKLRPEELEVCVEWLKKNIRSTIESLNNMYNESIALSEQEIKNSRLAGPIKYGFVFKSDGWRGFVDNYLNDVTMGFTLALELLHRRIDEIQEISTNRYNAGMPKDTSNVNVSGVSDDLEEYAMDSSTQIVEESDLVFNNSTWDDSQLASAIYFMKEFCRDVISKKFKGKLSDDSSKDLSRVCVYVSSYLEPFSRNFLLTYTPGPEGVRKKVKPAIYKGVLNPEEFDVYVDWLVMNIPGIKMSYINMGKESLDMATENLKAESKTVLSKYGFSPKNASNSKLLCRFISPKYLAADLFVSMELLQHCLRGNSSEAINKMKEELEKLRKDKQEELIKII</sequence>
<comment type="caution">
    <text evidence="4">The sequence shown here is derived from an EMBL/GenBank/DDBJ whole genome shotgun (WGS) entry which is preliminary data.</text>
</comment>
<dbReference type="AlphaFoldDB" id="A0AAD9G788"/>
<evidence type="ECO:0000313" key="5">
    <source>
        <dbReference type="Proteomes" id="UP001195914"/>
    </source>
</evidence>
<evidence type="ECO:0000313" key="4">
    <source>
        <dbReference type="EMBL" id="KAK1933133.1"/>
    </source>
</evidence>
<feature type="compositionally biased region" description="Low complexity" evidence="2">
    <location>
        <begin position="64"/>
        <end position="73"/>
    </location>
</feature>
<evidence type="ECO:0000256" key="2">
    <source>
        <dbReference type="SAM" id="MobiDB-lite"/>
    </source>
</evidence>
<evidence type="ECO:0000256" key="3">
    <source>
        <dbReference type="SAM" id="SignalP"/>
    </source>
</evidence>
<dbReference type="EMBL" id="JAHBMH010000073">
    <property type="protein sequence ID" value="KAK1933133.1"/>
    <property type="molecule type" value="Genomic_DNA"/>
</dbReference>
<reference evidence="4" key="2">
    <citation type="submission" date="2021-05" db="EMBL/GenBank/DDBJ databases">
        <authorList>
            <person name="Pain A."/>
        </authorList>
    </citation>
    <scope>NUCLEOTIDE SEQUENCE</scope>
    <source>
        <strain evidence="4">1802A</strain>
    </source>
</reference>
<keyword evidence="5" id="KW-1185">Reference proteome</keyword>
<feature type="region of interest" description="Disordered" evidence="2">
    <location>
        <begin position="52"/>
        <end position="73"/>
    </location>
</feature>
<keyword evidence="1" id="KW-0175">Coiled coil</keyword>
<feature type="chain" id="PRO_5042040037" evidence="3">
    <location>
        <begin position="27"/>
        <end position="495"/>
    </location>
</feature>
<keyword evidence="3" id="KW-0732">Signal</keyword>
<feature type="coiled-coil region" evidence="1">
    <location>
        <begin position="466"/>
        <end position="493"/>
    </location>
</feature>
<dbReference type="Proteomes" id="UP001195914">
    <property type="component" value="Unassembled WGS sequence"/>
</dbReference>
<reference evidence="4" key="1">
    <citation type="journal article" date="2014" name="Nucleic Acids Res.">
        <title>The evolutionary dynamics of variant antigen genes in Babesia reveal a history of genomic innovation underlying host-parasite interaction.</title>
        <authorList>
            <person name="Jackson A.P."/>
            <person name="Otto T.D."/>
            <person name="Darby A."/>
            <person name="Ramaprasad A."/>
            <person name="Xia D."/>
            <person name="Echaide I.E."/>
            <person name="Farber M."/>
            <person name="Gahlot S."/>
            <person name="Gamble J."/>
            <person name="Gupta D."/>
            <person name="Gupta Y."/>
            <person name="Jackson L."/>
            <person name="Malandrin L."/>
            <person name="Malas T.B."/>
            <person name="Moussa E."/>
            <person name="Nair M."/>
            <person name="Reid A.J."/>
            <person name="Sanders M."/>
            <person name="Sharma J."/>
            <person name="Tracey A."/>
            <person name="Quail M.A."/>
            <person name="Weir W."/>
            <person name="Wastling J.M."/>
            <person name="Hall N."/>
            <person name="Willadsen P."/>
            <person name="Lingelbach K."/>
            <person name="Shiels B."/>
            <person name="Tait A."/>
            <person name="Berriman M."/>
            <person name="Allred D.R."/>
            <person name="Pain A."/>
        </authorList>
    </citation>
    <scope>NUCLEOTIDE SEQUENCE</scope>
    <source>
        <strain evidence="4">1802A</strain>
    </source>
</reference>